<dbReference type="InterPro" id="IPR035093">
    <property type="entry name" value="RelE/ParE_toxin_dom_sf"/>
</dbReference>
<dbReference type="SUPFAM" id="SSF143011">
    <property type="entry name" value="RelE-like"/>
    <property type="match status" value="1"/>
</dbReference>
<comment type="caution">
    <text evidence="1">The sequence shown here is derived from an EMBL/GenBank/DDBJ whole genome shotgun (WGS) entry which is preliminary data.</text>
</comment>
<accession>A0ABT3KW15</accession>
<sequence length="109" mass="12126">MEIRFKDKRLRQLCEKEAVARKKLGDSGARKLLARWADLTAASCMSDLKAGRPHPLKGDRLGQFSLALDGGRRLVFAPANDPVARREDGSIDWSAVTVVCIEFIGDYHD</sequence>
<keyword evidence="2" id="KW-1185">Reference proteome</keyword>
<dbReference type="Gene3D" id="3.30.2310.20">
    <property type="entry name" value="RelE-like"/>
    <property type="match status" value="1"/>
</dbReference>
<dbReference type="Proteomes" id="UP001208935">
    <property type="component" value="Unassembled WGS sequence"/>
</dbReference>
<organism evidence="1 2">
    <name type="scientific">Verminephrobacter aporrectodeae subsp. tuberculatae</name>
    <dbReference type="NCBI Taxonomy" id="1110392"/>
    <lineage>
        <taxon>Bacteria</taxon>
        <taxon>Pseudomonadati</taxon>
        <taxon>Pseudomonadota</taxon>
        <taxon>Betaproteobacteria</taxon>
        <taxon>Burkholderiales</taxon>
        <taxon>Comamonadaceae</taxon>
        <taxon>Verminephrobacter</taxon>
    </lineage>
</organism>
<name>A0ABT3KW15_9BURK</name>
<protein>
    <submittedName>
        <fullName evidence="1">Killer suppression protein HigA</fullName>
    </submittedName>
</protein>
<dbReference type="RefSeq" id="WP_010105018.1">
    <property type="nucleotide sequence ID" value="NZ_QZCW01000002.1"/>
</dbReference>
<proteinExistence type="predicted"/>
<reference evidence="2" key="1">
    <citation type="submission" date="2023-07" db="EMBL/GenBank/DDBJ databases">
        <title>Verminephrobacter genomes.</title>
        <authorList>
            <person name="Lund M.B."/>
        </authorList>
    </citation>
    <scope>NUCLEOTIDE SEQUENCE [LARGE SCALE GENOMIC DNA]</scope>
    <source>
        <strain evidence="2">AtM5-05</strain>
    </source>
</reference>
<dbReference type="EMBL" id="QZCW01000002">
    <property type="protein sequence ID" value="MCW5322192.1"/>
    <property type="molecule type" value="Genomic_DNA"/>
</dbReference>
<evidence type="ECO:0000313" key="2">
    <source>
        <dbReference type="Proteomes" id="UP001208935"/>
    </source>
</evidence>
<gene>
    <name evidence="1" type="ORF">D5039_13835</name>
</gene>
<evidence type="ECO:0000313" key="1">
    <source>
        <dbReference type="EMBL" id="MCW5322192.1"/>
    </source>
</evidence>